<evidence type="ECO:0000256" key="3">
    <source>
        <dbReference type="ARBA" id="ARBA00017187"/>
    </source>
</evidence>
<dbReference type="InterPro" id="IPR017998">
    <property type="entry name" value="Chaperone_TCP-1"/>
</dbReference>
<dbReference type="PROSITE" id="PS00995">
    <property type="entry name" value="TCP1_3"/>
    <property type="match status" value="1"/>
</dbReference>
<dbReference type="SUPFAM" id="SSF48592">
    <property type="entry name" value="GroEL equatorial domain-like"/>
    <property type="match status" value="1"/>
</dbReference>
<dbReference type="PROSITE" id="PS00750">
    <property type="entry name" value="TCP1_1"/>
    <property type="match status" value="1"/>
</dbReference>
<dbReference type="Gene3D" id="3.50.7.10">
    <property type="entry name" value="GroEL"/>
    <property type="match status" value="1"/>
</dbReference>
<dbReference type="GO" id="GO:0005832">
    <property type="term" value="C:chaperonin-containing T-complex"/>
    <property type="evidence" value="ECO:0007669"/>
    <property type="project" value="UniProtKB-ARBA"/>
</dbReference>
<evidence type="ECO:0000256" key="2">
    <source>
        <dbReference type="ARBA" id="ARBA00008020"/>
    </source>
</evidence>
<comment type="similarity">
    <text evidence="2 8">Belongs to the TCP-1 chaperonin family.</text>
</comment>
<protein>
    <recommendedName>
        <fullName evidence="3 9">T-complex protein 1 subunit gamma</fullName>
    </recommendedName>
</protein>
<dbReference type="FunFam" id="1.10.560.10:FF:000085">
    <property type="entry name" value="T-complex protein 1 subunit gamma"/>
    <property type="match status" value="1"/>
</dbReference>
<reference evidence="11" key="1">
    <citation type="submission" date="2018-11" db="EMBL/GenBank/DDBJ databases">
        <title>Myxobolus squamalis genome and transcriptome.</title>
        <authorList>
            <person name="Yahalomi D."/>
            <person name="Atkinson S.D."/>
            <person name="Neuhof M."/>
            <person name="Chang E.S."/>
            <person name="Philippe H."/>
            <person name="Cartwright P."/>
            <person name="Bartholomew J.L."/>
            <person name="Huchon D."/>
        </authorList>
    </citation>
    <scope>NUCLEOTIDE SEQUENCE</scope>
    <source>
        <strain evidence="11">71B08</strain>
        <tissue evidence="11">Whole</tissue>
    </source>
</reference>
<evidence type="ECO:0000256" key="7">
    <source>
        <dbReference type="ARBA" id="ARBA00023186"/>
    </source>
</evidence>
<evidence type="ECO:0000256" key="8">
    <source>
        <dbReference type="RuleBase" id="RU004187"/>
    </source>
</evidence>
<evidence type="ECO:0000256" key="5">
    <source>
        <dbReference type="ARBA" id="ARBA00022741"/>
    </source>
</evidence>
<keyword evidence="6 8" id="KW-0067">ATP-binding</keyword>
<feature type="region of interest" description="Disordered" evidence="10">
    <location>
        <begin position="527"/>
        <end position="547"/>
    </location>
</feature>
<evidence type="ECO:0000256" key="4">
    <source>
        <dbReference type="ARBA" id="ARBA00022490"/>
    </source>
</evidence>
<dbReference type="InterPro" id="IPR002423">
    <property type="entry name" value="Cpn60/GroEL/TCP-1"/>
</dbReference>
<dbReference type="GO" id="GO:0140662">
    <property type="term" value="F:ATP-dependent protein folding chaperone"/>
    <property type="evidence" value="ECO:0007669"/>
    <property type="project" value="InterPro"/>
</dbReference>
<feature type="compositionally biased region" description="Polar residues" evidence="10">
    <location>
        <begin position="533"/>
        <end position="547"/>
    </location>
</feature>
<dbReference type="PRINTS" id="PR00304">
    <property type="entry name" value="TCOMPLEXTCP1"/>
</dbReference>
<keyword evidence="7 8" id="KW-0143">Chaperone</keyword>
<dbReference type="AlphaFoldDB" id="A0A6B2FX33"/>
<proteinExistence type="inferred from homology"/>
<dbReference type="InterPro" id="IPR027409">
    <property type="entry name" value="GroEL-like_apical_dom_sf"/>
</dbReference>
<dbReference type="NCBIfam" id="TIGR02344">
    <property type="entry name" value="chap_CCT_gamma"/>
    <property type="match status" value="1"/>
</dbReference>
<dbReference type="PROSITE" id="PS00751">
    <property type="entry name" value="TCP1_2"/>
    <property type="match status" value="1"/>
</dbReference>
<organism evidence="11">
    <name type="scientific">Myxobolus squamalis</name>
    <name type="common">Myxosporean</name>
    <dbReference type="NCBI Taxonomy" id="59785"/>
    <lineage>
        <taxon>Eukaryota</taxon>
        <taxon>Metazoa</taxon>
        <taxon>Cnidaria</taxon>
        <taxon>Myxozoa</taxon>
        <taxon>Myxosporea</taxon>
        <taxon>Bivalvulida</taxon>
        <taxon>Platysporina</taxon>
        <taxon>Myxobolidae</taxon>
        <taxon>Myxobolus</taxon>
    </lineage>
</organism>
<dbReference type="GO" id="GO:0051082">
    <property type="term" value="F:unfolded protein binding"/>
    <property type="evidence" value="ECO:0007669"/>
    <property type="project" value="InterPro"/>
</dbReference>
<dbReference type="PANTHER" id="PTHR11353">
    <property type="entry name" value="CHAPERONIN"/>
    <property type="match status" value="1"/>
</dbReference>
<dbReference type="GO" id="GO:0005524">
    <property type="term" value="F:ATP binding"/>
    <property type="evidence" value="ECO:0007669"/>
    <property type="project" value="UniProtKB-KW"/>
</dbReference>
<dbReference type="NCBIfam" id="NF041083">
    <property type="entry name" value="thermosome_beta"/>
    <property type="match status" value="1"/>
</dbReference>
<keyword evidence="4" id="KW-0963">Cytoplasm</keyword>
<dbReference type="FunFam" id="3.50.7.10:FF:000005">
    <property type="entry name" value="T-complex protein 1 subunit gamma"/>
    <property type="match status" value="1"/>
</dbReference>
<evidence type="ECO:0000256" key="1">
    <source>
        <dbReference type="ARBA" id="ARBA00004496"/>
    </source>
</evidence>
<dbReference type="InterPro" id="IPR053374">
    <property type="entry name" value="TCP-1_chaperonin"/>
</dbReference>
<dbReference type="SUPFAM" id="SSF52029">
    <property type="entry name" value="GroEL apical domain-like"/>
    <property type="match status" value="1"/>
</dbReference>
<evidence type="ECO:0000256" key="6">
    <source>
        <dbReference type="ARBA" id="ARBA00022840"/>
    </source>
</evidence>
<dbReference type="CDD" id="cd03337">
    <property type="entry name" value="TCP1_gamma"/>
    <property type="match status" value="1"/>
</dbReference>
<dbReference type="NCBIfam" id="NF041082">
    <property type="entry name" value="thermosome_alpha"/>
    <property type="match status" value="1"/>
</dbReference>
<dbReference type="InterPro" id="IPR027410">
    <property type="entry name" value="TCP-1-like_intermed_sf"/>
</dbReference>
<dbReference type="Gene3D" id="3.30.260.10">
    <property type="entry name" value="TCP-1-like chaperonin intermediate domain"/>
    <property type="match status" value="1"/>
</dbReference>
<dbReference type="GO" id="GO:0016887">
    <property type="term" value="F:ATP hydrolysis activity"/>
    <property type="evidence" value="ECO:0007669"/>
    <property type="project" value="InterPro"/>
</dbReference>
<sequence length="547" mass="60019">MAAPMIIMKETQHREEGRNVQRANIAAAKAVSDIVRTCLGPRAMLKMLLDPMGGIVMTNDGNCILREIQVQHPAAKSIIEISRTQDEEVGDGTTSVVILAGELMSLSESLLDQSFHPIHIINGFRLALEDALEVAKSVAIPLDTQDTDSVREVIKCCLGTKINHMWANLVCELAGTAVNIVDCSTSGRQEIDFKRYARIEKIPGGHITDSHVLRGIMLNKDVVHTGMRRHIVKPRIILLDCGLEYKKGESQTNLELMKSNDLESVLRLEEESVKKMCMEVLAHKPDLLFTEKGCSDLAQHYFQKAGVSVIRRVKKSDNNRLARAVGATVVNRPEDITPEDVGTGAGLFEIKKIGDEYYTYIVDCCSPKACTIVLRGGSKDILNEIERNLTDALNVTRNLKFDPTIVPGGGAFEIAIGLELEKRSKSISSILQAPYQVASQALDVIPRTLIHNCGGNQLNVLTELKSRQIIEGSSNFGVNGHTGSIEDMVKANIVDNTSVKTQILKIAFETVMMLLKIDNIVSGAKKMNEDSNKQGPQVTSTEATQPE</sequence>
<dbReference type="SUPFAM" id="SSF54849">
    <property type="entry name" value="GroEL-intermediate domain like"/>
    <property type="match status" value="1"/>
</dbReference>
<evidence type="ECO:0000256" key="10">
    <source>
        <dbReference type="SAM" id="MobiDB-lite"/>
    </source>
</evidence>
<evidence type="ECO:0000313" key="11">
    <source>
        <dbReference type="EMBL" id="NDJ95770.1"/>
    </source>
</evidence>
<comment type="subcellular location">
    <subcellularLocation>
        <location evidence="1">Cytoplasm</location>
    </subcellularLocation>
</comment>
<dbReference type="InterPro" id="IPR012719">
    <property type="entry name" value="Chap_CCT_gamma"/>
</dbReference>
<accession>A0A6B2FX33</accession>
<name>A0A6B2FX33_MYXSQ</name>
<dbReference type="Gene3D" id="1.10.560.10">
    <property type="entry name" value="GroEL-like equatorial domain"/>
    <property type="match status" value="1"/>
</dbReference>
<dbReference type="InterPro" id="IPR027413">
    <property type="entry name" value="GROEL-like_equatorial_sf"/>
</dbReference>
<dbReference type="InterPro" id="IPR002194">
    <property type="entry name" value="Chaperonin_TCP-1_CS"/>
</dbReference>
<evidence type="ECO:0000256" key="9">
    <source>
        <dbReference type="RuleBase" id="RU004191"/>
    </source>
</evidence>
<dbReference type="Pfam" id="PF00118">
    <property type="entry name" value="Cpn60_TCP1"/>
    <property type="match status" value="1"/>
</dbReference>
<dbReference type="InterPro" id="IPR054827">
    <property type="entry name" value="thermosome_alpha"/>
</dbReference>
<dbReference type="EMBL" id="GHBR01000174">
    <property type="protein sequence ID" value="NDJ95770.1"/>
    <property type="molecule type" value="Transcribed_RNA"/>
</dbReference>
<keyword evidence="5 8" id="KW-0547">Nucleotide-binding</keyword>